<feature type="region of interest" description="Disordered" evidence="8">
    <location>
        <begin position="92"/>
        <end position="139"/>
    </location>
</feature>
<reference evidence="10 11" key="1">
    <citation type="submission" date="2020-08" db="EMBL/GenBank/DDBJ databases">
        <authorList>
            <person name="Hejnol A."/>
        </authorList>
    </citation>
    <scope>NUCLEOTIDE SEQUENCE [LARGE SCALE GENOMIC DNA]</scope>
</reference>
<evidence type="ECO:0000256" key="2">
    <source>
        <dbReference type="ARBA" id="ARBA00022490"/>
    </source>
</evidence>
<feature type="coiled-coil region" evidence="7">
    <location>
        <begin position="7"/>
        <end position="71"/>
    </location>
</feature>
<evidence type="ECO:0000256" key="7">
    <source>
        <dbReference type="SAM" id="Coils"/>
    </source>
</evidence>
<evidence type="ECO:0000313" key="11">
    <source>
        <dbReference type="Proteomes" id="UP000549394"/>
    </source>
</evidence>
<keyword evidence="4 6" id="KW-0694">RNA-binding</keyword>
<dbReference type="GO" id="GO:0006412">
    <property type="term" value="P:translation"/>
    <property type="evidence" value="ECO:0007669"/>
    <property type="project" value="UniProtKB-KW"/>
</dbReference>
<evidence type="ECO:0000256" key="3">
    <source>
        <dbReference type="ARBA" id="ARBA00022555"/>
    </source>
</evidence>
<dbReference type="CDD" id="cd02799">
    <property type="entry name" value="tRNA_bind_EMAP-II_like"/>
    <property type="match status" value="1"/>
</dbReference>
<keyword evidence="11" id="KW-1185">Reference proteome</keyword>
<proteinExistence type="predicted"/>
<evidence type="ECO:0000256" key="4">
    <source>
        <dbReference type="ARBA" id="ARBA00022884"/>
    </source>
</evidence>
<keyword evidence="2" id="KW-0963">Cytoplasm</keyword>
<dbReference type="PANTHER" id="PTHR11586:SF33">
    <property type="entry name" value="AMINOACYL TRNA SYNTHASE COMPLEX-INTERACTING MULTIFUNCTIONAL PROTEIN 1"/>
    <property type="match status" value="1"/>
</dbReference>
<dbReference type="SUPFAM" id="SSF50249">
    <property type="entry name" value="Nucleic acid-binding proteins"/>
    <property type="match status" value="1"/>
</dbReference>
<keyword evidence="7" id="KW-0175">Coiled coil</keyword>
<dbReference type="InterPro" id="IPR012340">
    <property type="entry name" value="NA-bd_OB-fold"/>
</dbReference>
<dbReference type="EMBL" id="CAJFCJ010000014">
    <property type="protein sequence ID" value="CAD5121532.1"/>
    <property type="molecule type" value="Genomic_DNA"/>
</dbReference>
<dbReference type="Pfam" id="PF01588">
    <property type="entry name" value="tRNA_bind"/>
    <property type="match status" value="1"/>
</dbReference>
<keyword evidence="5" id="KW-0648">Protein biosynthesis</keyword>
<evidence type="ECO:0000256" key="5">
    <source>
        <dbReference type="ARBA" id="ARBA00022917"/>
    </source>
</evidence>
<evidence type="ECO:0000256" key="1">
    <source>
        <dbReference type="ARBA" id="ARBA00004496"/>
    </source>
</evidence>
<dbReference type="Proteomes" id="UP000549394">
    <property type="component" value="Unassembled WGS sequence"/>
</dbReference>
<comment type="subcellular location">
    <subcellularLocation>
        <location evidence="1">Cytoplasm</location>
    </subcellularLocation>
</comment>
<organism evidence="10 11">
    <name type="scientific">Dimorphilus gyrociliatus</name>
    <dbReference type="NCBI Taxonomy" id="2664684"/>
    <lineage>
        <taxon>Eukaryota</taxon>
        <taxon>Metazoa</taxon>
        <taxon>Spiralia</taxon>
        <taxon>Lophotrochozoa</taxon>
        <taxon>Annelida</taxon>
        <taxon>Polychaeta</taxon>
        <taxon>Polychaeta incertae sedis</taxon>
        <taxon>Dinophilidae</taxon>
        <taxon>Dimorphilus</taxon>
    </lineage>
</organism>
<protein>
    <submittedName>
        <fullName evidence="10">DgyrCDS10034</fullName>
    </submittedName>
</protein>
<dbReference type="InterPro" id="IPR002547">
    <property type="entry name" value="tRNA-bd_dom"/>
</dbReference>
<dbReference type="AlphaFoldDB" id="A0A7I8W0F2"/>
<dbReference type="GO" id="GO:0005737">
    <property type="term" value="C:cytoplasm"/>
    <property type="evidence" value="ECO:0007669"/>
    <property type="project" value="UniProtKB-SubCell"/>
</dbReference>
<dbReference type="PANTHER" id="PTHR11586">
    <property type="entry name" value="TRNA-AMINOACYLATION COFACTOR ARC1 FAMILY MEMBER"/>
    <property type="match status" value="1"/>
</dbReference>
<sequence length="304" mass="33368">MASDNALARAIKRADEAEALLLQLRQKVEFIKSRNVSVCSNSTKEKLINENESLKQEVQELKNTLTKLQIDSGILQVPIPSQRPVVVLEQPKPCGKASEKQVEKAGDAPEAKGNEKNKKAEKQPKKPKEKGGKTAAPTTVEKLDISRLSMRIGKIVDVKKHPDADSLYVETVDFGSETRTIVSGLVKHVPLEQMKNRIAIFMTNLKPAKMRGILSEGMIMCASTPEKVEIIIPPEGVNIGDRVTVDAYPGDADALLNPKKKIWEAIQPDLKIDEQGIASYKGEVWNAAGKGNCKVPTMRNCGIK</sequence>
<keyword evidence="3 6" id="KW-0820">tRNA-binding</keyword>
<dbReference type="GO" id="GO:0000049">
    <property type="term" value="F:tRNA binding"/>
    <property type="evidence" value="ECO:0007669"/>
    <property type="project" value="UniProtKB-UniRule"/>
</dbReference>
<evidence type="ECO:0000259" key="9">
    <source>
        <dbReference type="PROSITE" id="PS50886"/>
    </source>
</evidence>
<dbReference type="PROSITE" id="PS50886">
    <property type="entry name" value="TRBD"/>
    <property type="match status" value="1"/>
</dbReference>
<feature type="domain" description="TRNA-binding" evidence="9">
    <location>
        <begin position="144"/>
        <end position="244"/>
    </location>
</feature>
<gene>
    <name evidence="10" type="ORF">DGYR_LOCUS9477</name>
</gene>
<accession>A0A7I8W0F2</accession>
<feature type="compositionally biased region" description="Basic and acidic residues" evidence="8">
    <location>
        <begin position="97"/>
        <end position="132"/>
    </location>
</feature>
<evidence type="ECO:0000256" key="8">
    <source>
        <dbReference type="SAM" id="MobiDB-lite"/>
    </source>
</evidence>
<evidence type="ECO:0000256" key="6">
    <source>
        <dbReference type="PROSITE-ProRule" id="PRU00209"/>
    </source>
</evidence>
<dbReference type="FunFam" id="2.40.50.140:FF:000047">
    <property type="entry name" value="tyrosine--tRNA ligase, cytoplasmic isoform X2"/>
    <property type="match status" value="1"/>
</dbReference>
<dbReference type="InterPro" id="IPR051270">
    <property type="entry name" value="Tyrosine-tRNA_ligase_regulator"/>
</dbReference>
<dbReference type="Gene3D" id="2.40.50.140">
    <property type="entry name" value="Nucleic acid-binding proteins"/>
    <property type="match status" value="1"/>
</dbReference>
<name>A0A7I8W0F2_9ANNE</name>
<dbReference type="OrthoDB" id="197206at2759"/>
<comment type="caution">
    <text evidence="10">The sequence shown here is derived from an EMBL/GenBank/DDBJ whole genome shotgun (WGS) entry which is preliminary data.</text>
</comment>
<evidence type="ECO:0000313" key="10">
    <source>
        <dbReference type="EMBL" id="CAD5121532.1"/>
    </source>
</evidence>